<evidence type="ECO:0000256" key="6">
    <source>
        <dbReference type="SAM" id="SignalP"/>
    </source>
</evidence>
<sequence>MVQSFMRKQIASSVLIGFMGLAIMISGCSSSTATNESADSANRKSSSTKEITVWSFTDEAKYAIQKFQEKYPDTKVNFVYIAGDQYQTKLNSALQTGAKAPDVFAMENAFVRKFIDNPALTDLAQFNAKDLITKQYPYIQATEKDSKGNIKAIGYQGTPGGFYYRRDLAKQYIGTDDPDKVSEAISSWDKVLQLGQKVVQESNGKIHAFAHWNAIMTVNNGSVKEPWVRDGKLIIDQARLDGLDVAKKAYDTNVTAKFESGSPAEYASMQNGEVMFYPGPTWYLQYVLKKNAPKTSGQWGLAHGPGSFYGGGTFYGIYSKSKNQDAAWQFINFYSFDQDFLKQLGKEQTYFTSNKEVNSALAPEVKDDFIGGQKYFEFFNIEGDKVPSVTRSKYDGDIDTIFTKDVQLYMKGDIKSRDELIARFKEDVKHDFPELNVD</sequence>
<keyword evidence="3" id="KW-0472">Membrane</keyword>
<proteinExistence type="predicted"/>
<keyword evidence="1" id="KW-1003">Cell membrane</keyword>
<dbReference type="PANTHER" id="PTHR43649:SF33">
    <property type="entry name" value="POLYGALACTURONAN_RHAMNOGALACTURONAN-BINDING PROTEIN YTCQ"/>
    <property type="match status" value="1"/>
</dbReference>
<evidence type="ECO:0000256" key="4">
    <source>
        <dbReference type="ARBA" id="ARBA00023139"/>
    </source>
</evidence>
<dbReference type="InterPro" id="IPR050490">
    <property type="entry name" value="Bact_solute-bd_prot1"/>
</dbReference>
<evidence type="ECO:0000313" key="8">
    <source>
        <dbReference type="Proteomes" id="UP000214746"/>
    </source>
</evidence>
<feature type="signal peptide" evidence="6">
    <location>
        <begin position="1"/>
        <end position="33"/>
    </location>
</feature>
<evidence type="ECO:0000313" key="7">
    <source>
        <dbReference type="EMBL" id="PZE21677.1"/>
    </source>
</evidence>
<keyword evidence="5" id="KW-0449">Lipoprotein</keyword>
<evidence type="ECO:0000256" key="3">
    <source>
        <dbReference type="ARBA" id="ARBA00023136"/>
    </source>
</evidence>
<dbReference type="SUPFAM" id="SSF53850">
    <property type="entry name" value="Periplasmic binding protein-like II"/>
    <property type="match status" value="1"/>
</dbReference>
<dbReference type="PROSITE" id="PS51257">
    <property type="entry name" value="PROKAR_LIPOPROTEIN"/>
    <property type="match status" value="1"/>
</dbReference>
<dbReference type="EMBL" id="NHRJ02000002">
    <property type="protein sequence ID" value="PZE21677.1"/>
    <property type="molecule type" value="Genomic_DNA"/>
</dbReference>
<dbReference type="Gene3D" id="3.40.190.10">
    <property type="entry name" value="Periplasmic binding protein-like II"/>
    <property type="match status" value="1"/>
</dbReference>
<dbReference type="PANTHER" id="PTHR43649">
    <property type="entry name" value="ARABINOSE-BINDING PROTEIN-RELATED"/>
    <property type="match status" value="1"/>
</dbReference>
<dbReference type="InterPro" id="IPR006059">
    <property type="entry name" value="SBP"/>
</dbReference>
<keyword evidence="8" id="KW-1185">Reference proteome</keyword>
<keyword evidence="2 6" id="KW-0732">Signal</keyword>
<name>A0A2W1NB80_PAEXE</name>
<evidence type="ECO:0000256" key="5">
    <source>
        <dbReference type="ARBA" id="ARBA00023288"/>
    </source>
</evidence>
<dbReference type="Pfam" id="PF01547">
    <property type="entry name" value="SBP_bac_1"/>
    <property type="match status" value="1"/>
</dbReference>
<reference evidence="7" key="1">
    <citation type="submission" date="2018-06" db="EMBL/GenBank/DDBJ databases">
        <title>Paenibacillus xerothermodurans sp. nov. an extremely dry heat resistant spore forming bacterium isolated from the soil of Cape Canaveral, Florida.</title>
        <authorList>
            <person name="Seuylemezian A."/>
            <person name="Kaur N."/>
            <person name="Patil P."/>
            <person name="Patil P."/>
            <person name="Mayilraj S."/>
            <person name="Vaishampayan P."/>
        </authorList>
    </citation>
    <scope>NUCLEOTIDE SEQUENCE [LARGE SCALE GENOMIC DNA]</scope>
    <source>
        <strain evidence="7">ATCC 27380</strain>
    </source>
</reference>
<feature type="chain" id="PRO_5039170858" evidence="6">
    <location>
        <begin position="34"/>
        <end position="438"/>
    </location>
</feature>
<dbReference type="OrthoDB" id="55273at2"/>
<gene>
    <name evidence="7" type="ORF">CBW46_004450</name>
</gene>
<accession>A0A2W1NB80</accession>
<organism evidence="7 8">
    <name type="scientific">Paenibacillus xerothermodurans</name>
    <dbReference type="NCBI Taxonomy" id="1977292"/>
    <lineage>
        <taxon>Bacteria</taxon>
        <taxon>Bacillati</taxon>
        <taxon>Bacillota</taxon>
        <taxon>Bacilli</taxon>
        <taxon>Bacillales</taxon>
        <taxon>Paenibacillaceae</taxon>
        <taxon>Paenibacillus</taxon>
    </lineage>
</organism>
<evidence type="ECO:0000256" key="1">
    <source>
        <dbReference type="ARBA" id="ARBA00022475"/>
    </source>
</evidence>
<dbReference type="AlphaFoldDB" id="A0A2W1NB80"/>
<evidence type="ECO:0000256" key="2">
    <source>
        <dbReference type="ARBA" id="ARBA00022729"/>
    </source>
</evidence>
<protein>
    <submittedName>
        <fullName evidence="7">Sugar ABC transporter substrate-binding protein</fullName>
    </submittedName>
</protein>
<comment type="caution">
    <text evidence="7">The sequence shown here is derived from an EMBL/GenBank/DDBJ whole genome shotgun (WGS) entry which is preliminary data.</text>
</comment>
<keyword evidence="4" id="KW-0564">Palmitate</keyword>
<dbReference type="Proteomes" id="UP000214746">
    <property type="component" value="Unassembled WGS sequence"/>
</dbReference>